<evidence type="ECO:0000313" key="2">
    <source>
        <dbReference type="Proteomes" id="UP001597227"/>
    </source>
</evidence>
<dbReference type="Gene3D" id="1.10.3750.10">
    <property type="entry name" value="YhaI-like"/>
    <property type="match status" value="1"/>
</dbReference>
<evidence type="ECO:0000313" key="1">
    <source>
        <dbReference type="EMBL" id="MFD1779760.1"/>
    </source>
</evidence>
<dbReference type="Proteomes" id="UP001597227">
    <property type="component" value="Unassembled WGS sequence"/>
</dbReference>
<name>A0ABW4MPE0_9BACI</name>
<dbReference type="Pfam" id="PF08963">
    <property type="entry name" value="DUF1878"/>
    <property type="match status" value="1"/>
</dbReference>
<dbReference type="RefSeq" id="WP_304214556.1">
    <property type="nucleotide sequence ID" value="NZ_JBHUEK010000022.1"/>
</dbReference>
<dbReference type="InterPro" id="IPR035945">
    <property type="entry name" value="YhaI-like_sf"/>
</dbReference>
<gene>
    <name evidence="1" type="ORF">ACFSFW_13930</name>
</gene>
<organism evidence="1 2">
    <name type="scientific">Fredinandcohnia salidurans</name>
    <dbReference type="NCBI Taxonomy" id="2595041"/>
    <lineage>
        <taxon>Bacteria</taxon>
        <taxon>Bacillati</taxon>
        <taxon>Bacillota</taxon>
        <taxon>Bacilli</taxon>
        <taxon>Bacillales</taxon>
        <taxon>Bacillaceae</taxon>
        <taxon>Fredinandcohnia</taxon>
    </lineage>
</organism>
<dbReference type="InterPro" id="IPR015058">
    <property type="entry name" value="DUF1878"/>
</dbReference>
<proteinExistence type="predicted"/>
<dbReference type="EMBL" id="JBHUEK010000022">
    <property type="protein sequence ID" value="MFD1779760.1"/>
    <property type="molecule type" value="Genomic_DNA"/>
</dbReference>
<accession>A0ABW4MPE0</accession>
<comment type="caution">
    <text evidence="1">The sequence shown here is derived from an EMBL/GenBank/DDBJ whole genome shotgun (WGS) entry which is preliminary data.</text>
</comment>
<keyword evidence="2" id="KW-1185">Reference proteome</keyword>
<reference evidence="2" key="1">
    <citation type="journal article" date="2019" name="Int. J. Syst. Evol. Microbiol.">
        <title>The Global Catalogue of Microorganisms (GCM) 10K type strain sequencing project: providing services to taxonomists for standard genome sequencing and annotation.</title>
        <authorList>
            <consortium name="The Broad Institute Genomics Platform"/>
            <consortium name="The Broad Institute Genome Sequencing Center for Infectious Disease"/>
            <person name="Wu L."/>
            <person name="Ma J."/>
        </authorList>
    </citation>
    <scope>NUCLEOTIDE SEQUENCE [LARGE SCALE GENOMIC DNA]</scope>
    <source>
        <strain evidence="2">CCUG 15531</strain>
    </source>
</reference>
<protein>
    <submittedName>
        <fullName evidence="1">DUF1878 family protein</fullName>
    </submittedName>
</protein>
<dbReference type="SUPFAM" id="SSF109915">
    <property type="entry name" value="Hypothetical protein YhaI"/>
    <property type="match status" value="1"/>
</dbReference>
<sequence length="113" mass="13301">MESIEERLERLEYYQSLILPLLGDQLPPFHQLIMEAKLTKKDVEDLLDLCEEMSIKYKKQKAEGFICFTPLLTQFVGMLHPHLDPKTTIDVLAKERKYTPLMYEFKGIINKIN</sequence>